<protein>
    <submittedName>
        <fullName evidence="1">EcsC protein family protein</fullName>
    </submittedName>
</protein>
<evidence type="ECO:0000313" key="2">
    <source>
        <dbReference type="Proteomes" id="UP000243250"/>
    </source>
</evidence>
<sequence length="205" mass="22141">MALFGRRRTVSSDVVEPNRITETLEKFGSDATDAIRSASRYDDTEEWVVHQARKSFVAGAGAGAVPGAYWVLGPVDVIYLVRTMMTTAWGVGVIRGCSIDAATDLALILAVWSGHVDPADVRMQLARESIVEFRDSQHGVSRQFLKKVSTKVAAKIGAKVAGKVVGHHIPVVGPIACGGVNAYFVRSIADVAEHYYAEKEAFSTY</sequence>
<name>A0A1I6GS35_9EURY</name>
<dbReference type="EMBL" id="FOYS01000002">
    <property type="protein sequence ID" value="SFR44929.1"/>
    <property type="molecule type" value="Genomic_DNA"/>
</dbReference>
<evidence type="ECO:0000313" key="1">
    <source>
        <dbReference type="EMBL" id="SFR44929.1"/>
    </source>
</evidence>
<accession>A0A1I6GS35</accession>
<reference evidence="2" key="1">
    <citation type="submission" date="2016-10" db="EMBL/GenBank/DDBJ databases">
        <authorList>
            <person name="Varghese N."/>
            <person name="Submissions S."/>
        </authorList>
    </citation>
    <scope>NUCLEOTIDE SEQUENCE [LARGE SCALE GENOMIC DNA]</scope>
    <source>
        <strain evidence="2">CGMCC 1.8711</strain>
    </source>
</reference>
<gene>
    <name evidence="1" type="ORF">SAMN04488124_1453</name>
</gene>
<dbReference type="Proteomes" id="UP000243250">
    <property type="component" value="Unassembled WGS sequence"/>
</dbReference>
<keyword evidence="2" id="KW-1185">Reference proteome</keyword>
<proteinExistence type="predicted"/>
<dbReference type="AlphaFoldDB" id="A0A1I6GS35"/>
<organism evidence="1 2">
    <name type="scientific">Halogeometricum limi</name>
    <dbReference type="NCBI Taxonomy" id="555875"/>
    <lineage>
        <taxon>Archaea</taxon>
        <taxon>Methanobacteriati</taxon>
        <taxon>Methanobacteriota</taxon>
        <taxon>Stenosarchaea group</taxon>
        <taxon>Halobacteria</taxon>
        <taxon>Halobacteriales</taxon>
        <taxon>Haloferacaceae</taxon>
        <taxon>Halogeometricum</taxon>
    </lineage>
</organism>